<dbReference type="InterPro" id="IPR056186">
    <property type="entry name" value="PDZ_CPAF-rel"/>
</dbReference>
<evidence type="ECO:0000313" key="3">
    <source>
        <dbReference type="EMBL" id="THC88372.1"/>
    </source>
</evidence>
<comment type="caution">
    <text evidence="3">The sequence shown here is derived from an EMBL/GenBank/DDBJ whole genome shotgun (WGS) entry which is preliminary data.</text>
</comment>
<dbReference type="AlphaFoldDB" id="A0A4S3J1H2"/>
<dbReference type="InterPro" id="IPR052766">
    <property type="entry name" value="S41A_metabolite_peptidase"/>
</dbReference>
<dbReference type="GO" id="GO:0008236">
    <property type="term" value="F:serine-type peptidase activity"/>
    <property type="evidence" value="ECO:0007669"/>
    <property type="project" value="InterPro"/>
</dbReference>
<dbReference type="Pfam" id="PF03572">
    <property type="entry name" value="Peptidase_S41"/>
    <property type="match status" value="1"/>
</dbReference>
<evidence type="ECO:0000259" key="2">
    <source>
        <dbReference type="Pfam" id="PF23658"/>
    </source>
</evidence>
<dbReference type="EMBL" id="SOSA01000864">
    <property type="protein sequence ID" value="THC88372.1"/>
    <property type="molecule type" value="Genomic_DNA"/>
</dbReference>
<keyword evidence="4" id="KW-1185">Reference proteome</keyword>
<dbReference type="InterPro" id="IPR029045">
    <property type="entry name" value="ClpP/crotonase-like_dom_sf"/>
</dbReference>
<feature type="domain" description="Tail specific protease" evidence="1">
    <location>
        <begin position="281"/>
        <end position="471"/>
    </location>
</feature>
<dbReference type="PANTHER" id="PTHR37049">
    <property type="entry name" value="PEPTIDASE S41 FAMILY PROTEIN"/>
    <property type="match status" value="1"/>
</dbReference>
<accession>A0A4S3J1H2</accession>
<feature type="domain" description="CPAF-like PDZ" evidence="2">
    <location>
        <begin position="91"/>
        <end position="215"/>
    </location>
</feature>
<evidence type="ECO:0000259" key="1">
    <source>
        <dbReference type="Pfam" id="PF03572"/>
    </source>
</evidence>
<dbReference type="PANTHER" id="PTHR37049:SF4">
    <property type="entry name" value="RHODANESE DOMAIN-CONTAINING PROTEIN"/>
    <property type="match status" value="1"/>
</dbReference>
<dbReference type="SUPFAM" id="SSF52096">
    <property type="entry name" value="ClpP/crotonase"/>
    <property type="match status" value="1"/>
</dbReference>
<dbReference type="Gene3D" id="3.90.226.10">
    <property type="entry name" value="2-enoyl-CoA Hydratase, Chain A, domain 1"/>
    <property type="match status" value="1"/>
</dbReference>
<evidence type="ECO:0000313" key="4">
    <source>
        <dbReference type="Proteomes" id="UP000308092"/>
    </source>
</evidence>
<reference evidence="3 4" key="1">
    <citation type="submission" date="2019-03" db="EMBL/GenBank/DDBJ databases">
        <title>The genome sequence of a newly discovered highly antifungal drug resistant Aspergillus species, Aspergillus tanneri NIH 1004.</title>
        <authorList>
            <person name="Mounaud S."/>
            <person name="Singh I."/>
            <person name="Joardar V."/>
            <person name="Pakala S."/>
            <person name="Pakala S."/>
            <person name="Venepally P."/>
            <person name="Hoover J."/>
            <person name="Nierman W."/>
            <person name="Chung J."/>
            <person name="Losada L."/>
        </authorList>
    </citation>
    <scope>NUCLEOTIDE SEQUENCE [LARGE SCALE GENOMIC DNA]</scope>
    <source>
        <strain evidence="3 4">NIH1004</strain>
    </source>
</reference>
<proteinExistence type="predicted"/>
<dbReference type="Proteomes" id="UP000308092">
    <property type="component" value="Unassembled WGS sequence"/>
</dbReference>
<dbReference type="Pfam" id="PF23658">
    <property type="entry name" value="PDZ_CPAF_rel"/>
    <property type="match status" value="1"/>
</dbReference>
<dbReference type="InterPro" id="IPR005151">
    <property type="entry name" value="Tail-specific_protease"/>
</dbReference>
<organism evidence="3 4">
    <name type="scientific">Aspergillus tanneri</name>
    <dbReference type="NCBI Taxonomy" id="1220188"/>
    <lineage>
        <taxon>Eukaryota</taxon>
        <taxon>Fungi</taxon>
        <taxon>Dikarya</taxon>
        <taxon>Ascomycota</taxon>
        <taxon>Pezizomycotina</taxon>
        <taxon>Eurotiomycetes</taxon>
        <taxon>Eurotiomycetidae</taxon>
        <taxon>Eurotiales</taxon>
        <taxon>Aspergillaceae</taxon>
        <taxon>Aspergillus</taxon>
        <taxon>Aspergillus subgen. Circumdati</taxon>
    </lineage>
</organism>
<dbReference type="VEuPathDB" id="FungiDB:EYZ11_012182"/>
<sequence>MPFRSDLAENFIEEYRKYVQFHSTIDILKDPPSTYPIPGVDLMAGLDWILNKARNNEYSSQFEFDSDITKLILSVHDDHLDIYMCSTTVFQFTNNMALVSVSSDGIELPRVYTWHDAELQHKGEKNVSPVESIDGIDVEGYLEKLASGFFYPLSSARDPDALYNSLFPSHPRSLYTSTKETGAWAQNLLWPGSSHTLRFTNGTSLKMATLARFITPPDTFNYRNGASLFEKLCLDTDLAFTPITRVRDPKFPQDTLSAYPTPFVNSSYHISGYFPKLSNDTAVLVVPTFKPDNPVEFSDIAKAFISNASALHKRKIIIDLSSNGGGFLQSAIDLFRIFFPTAPVYTAARYRAHDGLNLITKALNDAEQEQRLDNFGLQSVDEAVKPDQKTGFSSWKDLYGTHKTMGMYSTSLRAITNFTAASDENFPISGFGPIPLNPTSSFFPAKDILIITDGVCGSACAIFATLMRSQHTPTMAFGGRPKHSTMQAIGAVRGYQTAVNASRDGTPKLSPNELSRYNHTVTAVPAAEWSLVRSANLNIENMFIKGDDQLPLQFVYEPADCRRFFTMGQYLQQDQVWDEARKVGFDLI</sequence>
<dbReference type="GO" id="GO:0006508">
    <property type="term" value="P:proteolysis"/>
    <property type="evidence" value="ECO:0007669"/>
    <property type="project" value="InterPro"/>
</dbReference>
<protein>
    <submittedName>
        <fullName evidence="3">Uncharacterized protein</fullName>
    </submittedName>
</protein>
<gene>
    <name evidence="3" type="ORF">EYZ11_012182</name>
</gene>
<name>A0A4S3J1H2_9EURO</name>
<dbReference type="STRING" id="1220188.A0A4S3J1H2"/>